<gene>
    <name evidence="1" type="ORF">B0T18DRAFT_395130</name>
</gene>
<keyword evidence="2" id="KW-1185">Reference proteome</keyword>
<sequence length="235" mass="25665">MSPNQPPEIPYWICGDCNGAFPKGQIYGSLCFTCAKGNIGASFQLGEINISLKDLLNRIFSDERYSPTSRPKYINTGGGTNSDPDSDDELDLSLMAVCSACHVVDSRSEFFESLCANCAETRAHNLFKPGEVRMSISDLLHEVYLGCDLLSTRAERARPQAGCTGPSLQESWDNLPAEDRLAVCKDNLKQKQASTHVDDAWLDVDKNDTPQKGKGWVGRTLNVSRAGLNLGLSTV</sequence>
<evidence type="ECO:0000313" key="1">
    <source>
        <dbReference type="EMBL" id="KAK0738916.1"/>
    </source>
</evidence>
<proteinExistence type="predicted"/>
<accession>A0AA40BR79</accession>
<dbReference type="AlphaFoldDB" id="A0AA40BR79"/>
<evidence type="ECO:0000313" key="2">
    <source>
        <dbReference type="Proteomes" id="UP001172155"/>
    </source>
</evidence>
<dbReference type="Proteomes" id="UP001172155">
    <property type="component" value="Unassembled WGS sequence"/>
</dbReference>
<organism evidence="1 2">
    <name type="scientific">Schizothecium vesticola</name>
    <dbReference type="NCBI Taxonomy" id="314040"/>
    <lineage>
        <taxon>Eukaryota</taxon>
        <taxon>Fungi</taxon>
        <taxon>Dikarya</taxon>
        <taxon>Ascomycota</taxon>
        <taxon>Pezizomycotina</taxon>
        <taxon>Sordariomycetes</taxon>
        <taxon>Sordariomycetidae</taxon>
        <taxon>Sordariales</taxon>
        <taxon>Schizotheciaceae</taxon>
        <taxon>Schizothecium</taxon>
    </lineage>
</organism>
<comment type="caution">
    <text evidence="1">The sequence shown here is derived from an EMBL/GenBank/DDBJ whole genome shotgun (WGS) entry which is preliminary data.</text>
</comment>
<name>A0AA40BR79_9PEZI</name>
<dbReference type="EMBL" id="JAUKUD010000007">
    <property type="protein sequence ID" value="KAK0738916.1"/>
    <property type="molecule type" value="Genomic_DNA"/>
</dbReference>
<protein>
    <submittedName>
        <fullName evidence="1">Uncharacterized protein</fullName>
    </submittedName>
</protein>
<reference evidence="1" key="1">
    <citation type="submission" date="2023-06" db="EMBL/GenBank/DDBJ databases">
        <title>Genome-scale phylogeny and comparative genomics of the fungal order Sordariales.</title>
        <authorList>
            <consortium name="Lawrence Berkeley National Laboratory"/>
            <person name="Hensen N."/>
            <person name="Bonometti L."/>
            <person name="Westerberg I."/>
            <person name="Brannstrom I.O."/>
            <person name="Guillou S."/>
            <person name="Cros-Aarteil S."/>
            <person name="Calhoun S."/>
            <person name="Haridas S."/>
            <person name="Kuo A."/>
            <person name="Mondo S."/>
            <person name="Pangilinan J."/>
            <person name="Riley R."/>
            <person name="LaButti K."/>
            <person name="Andreopoulos B."/>
            <person name="Lipzen A."/>
            <person name="Chen C."/>
            <person name="Yanf M."/>
            <person name="Daum C."/>
            <person name="Ng V."/>
            <person name="Clum A."/>
            <person name="Steindorff A."/>
            <person name="Ohm R."/>
            <person name="Martin F."/>
            <person name="Silar P."/>
            <person name="Natvig D."/>
            <person name="Lalanne C."/>
            <person name="Gautier V."/>
            <person name="Ament-velasquez S.L."/>
            <person name="Kruys A."/>
            <person name="Hutchinson M.I."/>
            <person name="Powell A.J."/>
            <person name="Barry K."/>
            <person name="Miller A.N."/>
            <person name="Grigoriev I.V."/>
            <person name="Debuchy R."/>
            <person name="Gladieux P."/>
            <person name="Thoren M.H."/>
            <person name="Johannesson H."/>
        </authorList>
    </citation>
    <scope>NUCLEOTIDE SEQUENCE</scope>
    <source>
        <strain evidence="1">SMH3187-1</strain>
    </source>
</reference>